<feature type="region of interest" description="Disordered" evidence="1">
    <location>
        <begin position="1"/>
        <end position="89"/>
    </location>
</feature>
<organism evidence="2 3">
    <name type="scientific">Eumeta variegata</name>
    <name type="common">Bagworm moth</name>
    <name type="synonym">Eumeta japonica</name>
    <dbReference type="NCBI Taxonomy" id="151549"/>
    <lineage>
        <taxon>Eukaryota</taxon>
        <taxon>Metazoa</taxon>
        <taxon>Ecdysozoa</taxon>
        <taxon>Arthropoda</taxon>
        <taxon>Hexapoda</taxon>
        <taxon>Insecta</taxon>
        <taxon>Pterygota</taxon>
        <taxon>Neoptera</taxon>
        <taxon>Endopterygota</taxon>
        <taxon>Lepidoptera</taxon>
        <taxon>Glossata</taxon>
        <taxon>Ditrysia</taxon>
        <taxon>Tineoidea</taxon>
        <taxon>Psychidae</taxon>
        <taxon>Oiketicinae</taxon>
        <taxon>Eumeta</taxon>
    </lineage>
</organism>
<sequence>MSGSSGSPLPSPRQHSPFHLHIPVSVRHPIPTQGTGKEPVPLLGLQGGRRPAPPPPPPPPARADLRPPAGPPLRSPARRPQLRHEGRSARFTCDRANAVSSWLQHENGQARPSRYHTLAEYKHEMTMILLLHFVHEAREIYGDRNHVEFCSLCQALWKINVKKVITDMDLNYVGTASFLSGVQVTFNKFATKIDTIALELCKRAMNKIVDLLVVTSTKVVIFLTDGSSAKPTNDTT</sequence>
<protein>
    <submittedName>
        <fullName evidence="2">Uncharacterized protein</fullName>
    </submittedName>
</protein>
<feature type="compositionally biased region" description="Low complexity" evidence="1">
    <location>
        <begin position="39"/>
        <end position="50"/>
    </location>
</feature>
<evidence type="ECO:0000256" key="1">
    <source>
        <dbReference type="SAM" id="MobiDB-lite"/>
    </source>
</evidence>
<accession>A0A4C1UI38</accession>
<name>A0A4C1UI38_EUMVA</name>
<feature type="compositionally biased region" description="Pro residues" evidence="1">
    <location>
        <begin position="51"/>
        <end position="61"/>
    </location>
</feature>
<reference evidence="2 3" key="1">
    <citation type="journal article" date="2019" name="Commun. Biol.">
        <title>The bagworm genome reveals a unique fibroin gene that provides high tensile strength.</title>
        <authorList>
            <person name="Kono N."/>
            <person name="Nakamura H."/>
            <person name="Ohtoshi R."/>
            <person name="Tomita M."/>
            <person name="Numata K."/>
            <person name="Arakawa K."/>
        </authorList>
    </citation>
    <scope>NUCLEOTIDE SEQUENCE [LARGE SCALE GENOMIC DNA]</scope>
</reference>
<dbReference type="AlphaFoldDB" id="A0A4C1UI38"/>
<dbReference type="Proteomes" id="UP000299102">
    <property type="component" value="Unassembled WGS sequence"/>
</dbReference>
<proteinExistence type="predicted"/>
<keyword evidence="3" id="KW-1185">Reference proteome</keyword>
<evidence type="ECO:0000313" key="2">
    <source>
        <dbReference type="EMBL" id="GBP26131.1"/>
    </source>
</evidence>
<dbReference type="EMBL" id="BGZK01000176">
    <property type="protein sequence ID" value="GBP26131.1"/>
    <property type="molecule type" value="Genomic_DNA"/>
</dbReference>
<gene>
    <name evidence="2" type="ORF">EVAR_15145_1</name>
</gene>
<evidence type="ECO:0000313" key="3">
    <source>
        <dbReference type="Proteomes" id="UP000299102"/>
    </source>
</evidence>
<comment type="caution">
    <text evidence="2">The sequence shown here is derived from an EMBL/GenBank/DDBJ whole genome shotgun (WGS) entry which is preliminary data.</text>
</comment>